<keyword evidence="3" id="KW-1185">Reference proteome</keyword>
<reference evidence="2 3" key="1">
    <citation type="submission" date="2020-06" db="EMBL/GenBank/DDBJ databases">
        <title>Transcriptomic and genomic resources for Thalictrum thalictroides and T. hernandezii: Facilitating candidate gene discovery in an emerging model plant lineage.</title>
        <authorList>
            <person name="Arias T."/>
            <person name="Riano-Pachon D.M."/>
            <person name="Di Stilio V.S."/>
        </authorList>
    </citation>
    <scope>NUCLEOTIDE SEQUENCE [LARGE SCALE GENOMIC DNA]</scope>
    <source>
        <strain evidence="3">cv. WT478/WT964</strain>
        <tissue evidence="2">Leaves</tissue>
    </source>
</reference>
<dbReference type="AlphaFoldDB" id="A0A7J6WKV5"/>
<organism evidence="2 3">
    <name type="scientific">Thalictrum thalictroides</name>
    <name type="common">Rue-anemone</name>
    <name type="synonym">Anemone thalictroides</name>
    <dbReference type="NCBI Taxonomy" id="46969"/>
    <lineage>
        <taxon>Eukaryota</taxon>
        <taxon>Viridiplantae</taxon>
        <taxon>Streptophyta</taxon>
        <taxon>Embryophyta</taxon>
        <taxon>Tracheophyta</taxon>
        <taxon>Spermatophyta</taxon>
        <taxon>Magnoliopsida</taxon>
        <taxon>Ranunculales</taxon>
        <taxon>Ranunculaceae</taxon>
        <taxon>Thalictroideae</taxon>
        <taxon>Thalictrum</taxon>
    </lineage>
</organism>
<protein>
    <submittedName>
        <fullName evidence="2">Uncharacterized protein</fullName>
    </submittedName>
</protein>
<evidence type="ECO:0000256" key="1">
    <source>
        <dbReference type="SAM" id="MobiDB-lite"/>
    </source>
</evidence>
<name>A0A7J6WKV5_THATH</name>
<proteinExistence type="predicted"/>
<accession>A0A7J6WKV5</accession>
<evidence type="ECO:0000313" key="2">
    <source>
        <dbReference type="EMBL" id="KAF5197075.1"/>
    </source>
</evidence>
<feature type="region of interest" description="Disordered" evidence="1">
    <location>
        <begin position="53"/>
        <end position="72"/>
    </location>
</feature>
<sequence>MDAQFLILITRPLEVFHAQLYLFSNVKTLSEENCASVWSFFYAEMAENQANIDWGGSNAGTESEDIRQDLES</sequence>
<comment type="caution">
    <text evidence="2">The sequence shown here is derived from an EMBL/GenBank/DDBJ whole genome shotgun (WGS) entry which is preliminary data.</text>
</comment>
<dbReference type="Proteomes" id="UP000554482">
    <property type="component" value="Unassembled WGS sequence"/>
</dbReference>
<dbReference type="EMBL" id="JABWDY010015137">
    <property type="protein sequence ID" value="KAF5197075.1"/>
    <property type="molecule type" value="Genomic_DNA"/>
</dbReference>
<evidence type="ECO:0000313" key="3">
    <source>
        <dbReference type="Proteomes" id="UP000554482"/>
    </source>
</evidence>
<gene>
    <name evidence="2" type="ORF">FRX31_013338</name>
</gene>